<organism evidence="3 4">
    <name type="scientific">Corynebacterium provencense</name>
    <dbReference type="NCBI Taxonomy" id="1737425"/>
    <lineage>
        <taxon>Bacteria</taxon>
        <taxon>Bacillati</taxon>
        <taxon>Actinomycetota</taxon>
        <taxon>Actinomycetes</taxon>
        <taxon>Mycobacteriales</taxon>
        <taxon>Corynebacteriaceae</taxon>
        <taxon>Corynebacterium</taxon>
    </lineage>
</organism>
<dbReference type="Gene3D" id="3.40.50.10440">
    <property type="entry name" value="Dihydroxyacetone kinase, domain 1"/>
    <property type="match status" value="1"/>
</dbReference>
<reference evidence="4" key="1">
    <citation type="submission" date="2017-11" db="EMBL/GenBank/DDBJ databases">
        <title>Otitis media/interna in a cat caused by the recently described species Corynebacterium provencense.</title>
        <authorList>
            <person name="Kittl S."/>
            <person name="Brodard I."/>
            <person name="Rychener L."/>
            <person name="Jores J."/>
            <person name="Roosje P."/>
            <person name="Gobeli Brawand S."/>
        </authorList>
    </citation>
    <scope>NUCLEOTIDE SEQUENCE [LARGE SCALE GENOMIC DNA]</scope>
    <source>
        <strain evidence="4">17KM38</strain>
    </source>
</reference>
<dbReference type="PROSITE" id="PS51482">
    <property type="entry name" value="DEGV"/>
    <property type="match status" value="1"/>
</dbReference>
<gene>
    <name evidence="3" type="ORF">Csp1_18770</name>
</gene>
<dbReference type="InterPro" id="IPR003797">
    <property type="entry name" value="DegV"/>
</dbReference>
<keyword evidence="4" id="KW-1185">Reference proteome</keyword>
<feature type="compositionally biased region" description="Low complexity" evidence="2">
    <location>
        <begin position="391"/>
        <end position="406"/>
    </location>
</feature>
<dbReference type="InterPro" id="IPR050270">
    <property type="entry name" value="DegV_domain_contain"/>
</dbReference>
<evidence type="ECO:0000313" key="3">
    <source>
        <dbReference type="EMBL" id="AWT26650.1"/>
    </source>
</evidence>
<feature type="compositionally biased region" description="Low complexity" evidence="2">
    <location>
        <begin position="331"/>
        <end position="342"/>
    </location>
</feature>
<dbReference type="STRING" id="1737425.GCA_900049755_00998"/>
<dbReference type="PANTHER" id="PTHR33434">
    <property type="entry name" value="DEGV DOMAIN-CONTAINING PROTEIN DR_1986-RELATED"/>
    <property type="match status" value="1"/>
</dbReference>
<feature type="compositionally biased region" description="Gly residues" evidence="2">
    <location>
        <begin position="121"/>
        <end position="143"/>
    </location>
</feature>
<feature type="region of interest" description="Disordered" evidence="2">
    <location>
        <begin position="36"/>
        <end position="165"/>
    </location>
</feature>
<protein>
    <submittedName>
        <fullName evidence="3">DegV domain-containing protein/cg2579</fullName>
    </submittedName>
</protein>
<evidence type="ECO:0000256" key="2">
    <source>
        <dbReference type="SAM" id="MobiDB-lite"/>
    </source>
</evidence>
<evidence type="ECO:0000313" key="4">
    <source>
        <dbReference type="Proteomes" id="UP000247696"/>
    </source>
</evidence>
<dbReference type="Proteomes" id="UP000247696">
    <property type="component" value="Chromosome"/>
</dbReference>
<dbReference type="Gene3D" id="3.30.1180.10">
    <property type="match status" value="2"/>
</dbReference>
<keyword evidence="1" id="KW-0446">Lipid-binding</keyword>
<accession>A0A2Z3YTY2</accession>
<dbReference type="KEGG" id="cpre:Csp1_18770"/>
<proteinExistence type="predicted"/>
<dbReference type="Pfam" id="PF02645">
    <property type="entry name" value="DegV"/>
    <property type="match status" value="1"/>
</dbReference>
<feature type="compositionally biased region" description="Low complexity" evidence="2">
    <location>
        <begin position="37"/>
        <end position="60"/>
    </location>
</feature>
<dbReference type="PANTHER" id="PTHR33434:SF2">
    <property type="entry name" value="FATTY ACID-BINDING PROTEIN TM_1468"/>
    <property type="match status" value="1"/>
</dbReference>
<name>A0A2Z3YTY2_9CORY</name>
<dbReference type="NCBIfam" id="TIGR00762">
    <property type="entry name" value="DegV"/>
    <property type="match status" value="1"/>
</dbReference>
<feature type="compositionally biased region" description="Gly residues" evidence="2">
    <location>
        <begin position="343"/>
        <end position="358"/>
    </location>
</feature>
<dbReference type="EMBL" id="CP024988">
    <property type="protein sequence ID" value="AWT26650.1"/>
    <property type="molecule type" value="Genomic_DNA"/>
</dbReference>
<dbReference type="GO" id="GO:0008289">
    <property type="term" value="F:lipid binding"/>
    <property type="evidence" value="ECO:0007669"/>
    <property type="project" value="UniProtKB-KW"/>
</dbReference>
<feature type="region of interest" description="Disordered" evidence="2">
    <location>
        <begin position="331"/>
        <end position="449"/>
    </location>
</feature>
<dbReference type="AlphaFoldDB" id="A0A2Z3YTY2"/>
<dbReference type="SUPFAM" id="SSF82549">
    <property type="entry name" value="DAK1/DegV-like"/>
    <property type="match status" value="2"/>
</dbReference>
<sequence>MTVHVVTDSTACLPAALAAEYGITVLDIHTRGKLRSPEAAGSASPASSPATSVSPSVSPVDGNGTVDDTDQARDQHGAGTGRAAADSSGSGVDGEAGEDAEPTDGPAGGEQGVPAATTAGGETGGKGAGAGDSAGASAAGGGTDSPPDGAGERGDEEPTTAGLGPLELTAAYARLLERGGDDGVVALHLSRELSSTWSAAVQAAAVFDGLVEVLDTRSAGMVLGQAAVAAARRAADGADLQECTAAARRVLDGANVWLYVHRLDALARGGRLSTAQRLLSTALAIRPILRLSGGKIELAAKTRTQAKAMARLVTFAEDAYREAASQAATDAAEVAEVADGTGQSTGEGGADAEGPGGRDSGRRAAAGVDDGPAGGLQASGKADGGRRGSADADAGTVEEVTETDTVSGPGDGSAPEDPGAGERAGEGSASDAGKDSDPTPAGAVAGAERPRVFTFGGDHEFRLLKRREEPVPLRNLPKVPMHLDIHQAGYPEIAEELRDTLRRSLPECVVISVVDLSPALQVHTGPEAVGITLVHG</sequence>
<dbReference type="InterPro" id="IPR043168">
    <property type="entry name" value="DegV_C"/>
</dbReference>
<dbReference type="OrthoDB" id="9760324at2"/>
<evidence type="ECO:0000256" key="1">
    <source>
        <dbReference type="ARBA" id="ARBA00023121"/>
    </source>
</evidence>